<evidence type="ECO:0000256" key="5">
    <source>
        <dbReference type="ARBA" id="ARBA00023136"/>
    </source>
</evidence>
<dbReference type="GO" id="GO:0005384">
    <property type="term" value="F:manganese ion transmembrane transporter activity"/>
    <property type="evidence" value="ECO:0007669"/>
    <property type="project" value="TreeGrafter"/>
</dbReference>
<evidence type="ECO:0000256" key="2">
    <source>
        <dbReference type="ARBA" id="ARBA00022448"/>
    </source>
</evidence>
<keyword evidence="5 6" id="KW-0472">Membrane</keyword>
<evidence type="ECO:0000313" key="7">
    <source>
        <dbReference type="EMBL" id="PIY71727.1"/>
    </source>
</evidence>
<proteinExistence type="predicted"/>
<feature type="transmembrane region" description="Helical" evidence="6">
    <location>
        <begin position="334"/>
        <end position="355"/>
    </location>
</feature>
<protein>
    <submittedName>
        <fullName evidence="7">Mn transporter</fullName>
    </submittedName>
</protein>
<keyword evidence="2" id="KW-0813">Transport</keyword>
<reference evidence="8" key="1">
    <citation type="submission" date="2017-09" db="EMBL/GenBank/DDBJ databases">
        <title>Depth-based differentiation of microbial function through sediment-hosted aquifers and enrichment of novel symbionts in the deep terrestrial subsurface.</title>
        <authorList>
            <person name="Probst A.J."/>
            <person name="Ladd B."/>
            <person name="Jarett J.K."/>
            <person name="Geller-Mcgrath D.E."/>
            <person name="Sieber C.M.K."/>
            <person name="Emerson J.B."/>
            <person name="Anantharaman K."/>
            <person name="Thomas B.C."/>
            <person name="Malmstrom R."/>
            <person name="Stieglmeier M."/>
            <person name="Klingl A."/>
            <person name="Woyke T."/>
            <person name="Ryan C.M."/>
            <person name="Banfield J.F."/>
        </authorList>
    </citation>
    <scope>NUCLEOTIDE SEQUENCE [LARGE SCALE GENOMIC DNA]</scope>
</reference>
<evidence type="ECO:0000256" key="3">
    <source>
        <dbReference type="ARBA" id="ARBA00022692"/>
    </source>
</evidence>
<evidence type="ECO:0000256" key="1">
    <source>
        <dbReference type="ARBA" id="ARBA00004141"/>
    </source>
</evidence>
<dbReference type="PANTHER" id="PTHR11706:SF33">
    <property type="entry name" value="NATURAL RESISTANCE-ASSOCIATED MACROPHAGE PROTEIN 2"/>
    <property type="match status" value="1"/>
</dbReference>
<dbReference type="GO" id="GO:0005886">
    <property type="term" value="C:plasma membrane"/>
    <property type="evidence" value="ECO:0007669"/>
    <property type="project" value="TreeGrafter"/>
</dbReference>
<dbReference type="Pfam" id="PF01566">
    <property type="entry name" value="Nramp"/>
    <property type="match status" value="1"/>
</dbReference>
<dbReference type="EMBL" id="PFLI01000160">
    <property type="protein sequence ID" value="PIY71727.1"/>
    <property type="molecule type" value="Genomic_DNA"/>
</dbReference>
<dbReference type="PANTHER" id="PTHR11706">
    <property type="entry name" value="SOLUTE CARRIER PROTEIN FAMILY 11 MEMBER"/>
    <property type="match status" value="1"/>
</dbReference>
<evidence type="ECO:0000256" key="6">
    <source>
        <dbReference type="SAM" id="Phobius"/>
    </source>
</evidence>
<name>A0A2M7QHB2_9BACT</name>
<feature type="transmembrane region" description="Helical" evidence="6">
    <location>
        <begin position="159"/>
        <end position="177"/>
    </location>
</feature>
<feature type="transmembrane region" description="Helical" evidence="6">
    <location>
        <begin position="241"/>
        <end position="264"/>
    </location>
</feature>
<keyword evidence="3 6" id="KW-0812">Transmembrane</keyword>
<feature type="transmembrane region" description="Helical" evidence="6">
    <location>
        <begin position="367"/>
        <end position="385"/>
    </location>
</feature>
<gene>
    <name evidence="7" type="ORF">COY87_04645</name>
</gene>
<comment type="caution">
    <text evidence="7">The sequence shown here is derived from an EMBL/GenBank/DDBJ whole genome shotgun (WGS) entry which is preliminary data.</text>
</comment>
<feature type="transmembrane region" description="Helical" evidence="6">
    <location>
        <begin position="200"/>
        <end position="220"/>
    </location>
</feature>
<feature type="non-terminal residue" evidence="7">
    <location>
        <position position="417"/>
    </location>
</feature>
<keyword evidence="4 6" id="KW-1133">Transmembrane helix</keyword>
<organism evidence="7 8">
    <name type="scientific">Candidatus Roizmanbacteria bacterium CG_4_10_14_0_8_um_filter_33_9</name>
    <dbReference type="NCBI Taxonomy" id="1974826"/>
    <lineage>
        <taxon>Bacteria</taxon>
        <taxon>Candidatus Roizmaniibacteriota</taxon>
    </lineage>
</organism>
<feature type="transmembrane region" description="Helical" evidence="6">
    <location>
        <begin position="20"/>
        <end position="37"/>
    </location>
</feature>
<feature type="transmembrane region" description="Helical" evidence="6">
    <location>
        <begin position="397"/>
        <end position="415"/>
    </location>
</feature>
<feature type="transmembrane region" description="Helical" evidence="6">
    <location>
        <begin position="95"/>
        <end position="122"/>
    </location>
</feature>
<feature type="transmembrane region" description="Helical" evidence="6">
    <location>
        <begin position="291"/>
        <end position="314"/>
    </location>
</feature>
<comment type="subcellular location">
    <subcellularLocation>
        <location evidence="1">Membrane</location>
        <topology evidence="1">Multi-pass membrane protein</topology>
    </subcellularLocation>
</comment>
<dbReference type="GO" id="GO:0015086">
    <property type="term" value="F:cadmium ion transmembrane transporter activity"/>
    <property type="evidence" value="ECO:0007669"/>
    <property type="project" value="TreeGrafter"/>
</dbReference>
<evidence type="ECO:0000256" key="4">
    <source>
        <dbReference type="ARBA" id="ARBA00022989"/>
    </source>
</evidence>
<dbReference type="InterPro" id="IPR001046">
    <property type="entry name" value="NRAMP_fam"/>
</dbReference>
<feature type="transmembrane region" description="Helical" evidence="6">
    <location>
        <begin position="49"/>
        <end position="71"/>
    </location>
</feature>
<accession>A0A2M7QHB2</accession>
<sequence length="417" mass="45839">MLDLKKTIKTMPLHLKLKRYLFTFFAIFGPATITAIADNDAAGVATYSLAGAEFGYSILFVLFFVTILLAITQEMGIRIAMVTGKGLGDIIREKYGVAMSFAVFGGLFIANMGTIIANFSAIKITASLFGLSPLNLIPGIILISFLFVVKGNYKTNQNIFLLSAFFYISYIVSAFKASPDWGKALSSVVIPQGIVLSKEFLFASIAILGTTITPWGQFFVHSYVLDKKLSKDKLKYEQAETYFGAFLTDFFSFFMIVATASTLYTHGIKLVSGEQAALAIKPFAGELAGTLFGLGILNAGFMGIIIVSLTTAYAFSEFFGYEGSLDAPFKRGKLFYGIFLIQLLIAGSIVMLPSVSLFKIVFYTQSLNGILLPIMFFFLLTITNDKEMMGEHINKKWYNYFAIISSILIVFASIITI</sequence>
<feature type="transmembrane region" description="Helical" evidence="6">
    <location>
        <begin position="128"/>
        <end position="147"/>
    </location>
</feature>
<dbReference type="AlphaFoldDB" id="A0A2M7QHB2"/>
<dbReference type="Proteomes" id="UP000229401">
    <property type="component" value="Unassembled WGS sequence"/>
</dbReference>
<evidence type="ECO:0000313" key="8">
    <source>
        <dbReference type="Proteomes" id="UP000229401"/>
    </source>
</evidence>
<dbReference type="GO" id="GO:0034755">
    <property type="term" value="P:iron ion transmembrane transport"/>
    <property type="evidence" value="ECO:0007669"/>
    <property type="project" value="TreeGrafter"/>
</dbReference>